<keyword evidence="5" id="KW-0808">Transferase</keyword>
<evidence type="ECO:0000256" key="7">
    <source>
        <dbReference type="ARBA" id="ARBA00022946"/>
    </source>
</evidence>
<protein>
    <recommendedName>
        <fullName evidence="11">Cysteine synthase 1</fullName>
    </recommendedName>
    <alternativeName>
        <fullName evidence="12">O-acetylserine (thiol)-lyase 1</fullName>
    </alternativeName>
    <alternativeName>
        <fullName evidence="13">O-acetylserine sulfhydrylase 1</fullName>
    </alternativeName>
    <alternativeName>
        <fullName evidence="14">O-succinylserine sulfhydrylase</fullName>
    </alternativeName>
</protein>
<dbReference type="SUPFAM" id="SSF51161">
    <property type="entry name" value="Trimeric LpxA-like enzymes"/>
    <property type="match status" value="1"/>
</dbReference>
<sequence>MPNKRAVIQAFHHIQHLLFLGFFSTRKLRPEILRMALAEHLVPAHELLAEQINRAAVWDDRSTLPEKRRPEGWCKQVVGETFRKLPTIRKQLYGDVMASYRNDPAAASIEEVVFSYPGIIALTAHRFAHELHRARVPMIPRILSEYAHERTGVDIHPGAKFGERIFIDHGTGLVVGATSVIGDDVKLYQGVTLGALSVSGLTDEQQKRHPTLGDRVTVYAGATILGGDTEVGADSVIGGNVWLVKSVENDKMTIRADIVDAIGNTPLIELASFSKETGCKILGKAEWLNPGMSVKDRAAKFMVLDAEARGVLKPGGTIVEGTAGNTGIGLAMVGRARGYRVVIVIPETQTKEKKDMLRLFGAELVEVPAVPFANPNNYVHVAERLAEELGGFYANQWDNLANRQSHIEGTAPEIWEQTGGKVDAFVSAIGTGGTLSGTGIGLKDFDQNITVALADPHGAKMYAYFTRGELETDVEGGSITQGIGQGRVTGNVDGSLVDKAYRIPDTEAVEVLDKLASDDGIVLGGSAGVNIAATLRLAREMGPGHTLVTILCDHGSRYQSQLWSAEFRRERGFQVPSWLEEPSSIKPPFVS</sequence>
<dbReference type="InterPro" id="IPR045304">
    <property type="entry name" value="LbH_SAT"/>
</dbReference>
<evidence type="ECO:0000256" key="9">
    <source>
        <dbReference type="ARBA" id="ARBA00050981"/>
    </source>
</evidence>
<dbReference type="Gene3D" id="1.10.3130.10">
    <property type="entry name" value="serine acetyltransferase, domain 1"/>
    <property type="match status" value="1"/>
</dbReference>
<evidence type="ECO:0000256" key="12">
    <source>
        <dbReference type="ARBA" id="ARBA00078262"/>
    </source>
</evidence>
<keyword evidence="7" id="KW-0809">Transit peptide</keyword>
<dbReference type="Gene3D" id="2.160.10.10">
    <property type="entry name" value="Hexapeptide repeat proteins"/>
    <property type="match status" value="1"/>
</dbReference>
<dbReference type="InterPro" id="IPR001216">
    <property type="entry name" value="P-phosphate_BS"/>
</dbReference>
<evidence type="ECO:0000256" key="2">
    <source>
        <dbReference type="ARBA" id="ARBA00004173"/>
    </source>
</evidence>
<evidence type="ECO:0000256" key="3">
    <source>
        <dbReference type="ARBA" id="ARBA00004962"/>
    </source>
</evidence>
<comment type="cofactor">
    <cofactor evidence="1">
        <name>pyridoxal 5'-phosphate</name>
        <dbReference type="ChEBI" id="CHEBI:597326"/>
    </cofactor>
</comment>
<evidence type="ECO:0000256" key="1">
    <source>
        <dbReference type="ARBA" id="ARBA00001933"/>
    </source>
</evidence>
<dbReference type="PROSITE" id="PS00901">
    <property type="entry name" value="CYS_SYNTHASE"/>
    <property type="match status" value="1"/>
</dbReference>
<dbReference type="GO" id="GO:0006535">
    <property type="term" value="P:cysteine biosynthetic process from serine"/>
    <property type="evidence" value="ECO:0007669"/>
    <property type="project" value="InterPro"/>
</dbReference>
<dbReference type="InterPro" id="IPR011004">
    <property type="entry name" value="Trimer_LpxA-like_sf"/>
</dbReference>
<keyword evidence="4" id="KW-0028">Amino-acid biosynthesis</keyword>
<dbReference type="OrthoDB" id="10259545at2759"/>
<dbReference type="InterPro" id="IPR036052">
    <property type="entry name" value="TrpB-like_PALP_sf"/>
</dbReference>
<dbReference type="GO" id="GO:0016740">
    <property type="term" value="F:transferase activity"/>
    <property type="evidence" value="ECO:0007669"/>
    <property type="project" value="UniProtKB-KW"/>
</dbReference>
<dbReference type="EMBL" id="CAJHUC010000323">
    <property type="protein sequence ID" value="CAD7695253.1"/>
    <property type="molecule type" value="Genomic_DNA"/>
</dbReference>
<evidence type="ECO:0000256" key="10">
    <source>
        <dbReference type="ARBA" id="ARBA00058228"/>
    </source>
</evidence>
<dbReference type="Proteomes" id="UP000708148">
    <property type="component" value="Unassembled WGS sequence"/>
</dbReference>
<keyword evidence="8" id="KW-0496">Mitochondrion</keyword>
<dbReference type="InterPro" id="IPR050214">
    <property type="entry name" value="Cys_Synth/Cystath_Beta-Synth"/>
</dbReference>
<dbReference type="AlphaFoldDB" id="A0A8S1IKB7"/>
<evidence type="ECO:0000259" key="15">
    <source>
        <dbReference type="Pfam" id="PF00291"/>
    </source>
</evidence>
<keyword evidence="6" id="KW-0663">Pyridoxal phosphate</keyword>
<comment type="pathway">
    <text evidence="3">Amino-acid biosynthesis; L-cysteine biosynthesis; L-cysteine from L-serine: step 2/2.</text>
</comment>
<reference evidence="16" key="1">
    <citation type="submission" date="2020-12" db="EMBL/GenBank/DDBJ databases">
        <authorList>
            <person name="Iha C."/>
        </authorList>
    </citation>
    <scope>NUCLEOTIDE SEQUENCE</scope>
</reference>
<comment type="function">
    <text evidence="10">Catalyzes the conversion of O-succinyl-L-serine into cysteine, the last step in the cysteine biosynthesis pathway. Can also use O-acetyl-L-serine.</text>
</comment>
<dbReference type="PANTHER" id="PTHR10314">
    <property type="entry name" value="CYSTATHIONINE BETA-SYNTHASE"/>
    <property type="match status" value="1"/>
</dbReference>
<dbReference type="InterPro" id="IPR001926">
    <property type="entry name" value="TrpB-like_PALP"/>
</dbReference>
<evidence type="ECO:0000313" key="17">
    <source>
        <dbReference type="Proteomes" id="UP000708148"/>
    </source>
</evidence>
<comment type="catalytic activity">
    <reaction evidence="9">
        <text>O-succinyl-L-serine + hydrogen sulfide = L-cysteine + succinate</text>
        <dbReference type="Rhea" id="RHEA:53816"/>
        <dbReference type="ChEBI" id="CHEBI:29919"/>
        <dbReference type="ChEBI" id="CHEBI:30031"/>
        <dbReference type="ChEBI" id="CHEBI:35235"/>
        <dbReference type="ChEBI" id="CHEBI:136856"/>
    </reaction>
</comment>
<feature type="domain" description="Tryptophan synthase beta chain-like PALP" evidence="15">
    <location>
        <begin position="260"/>
        <end position="553"/>
    </location>
</feature>
<comment type="subcellular location">
    <subcellularLocation>
        <location evidence="2">Mitochondrion</location>
    </subcellularLocation>
</comment>
<keyword evidence="17" id="KW-1185">Reference proteome</keyword>
<dbReference type="SUPFAM" id="SSF53686">
    <property type="entry name" value="Tryptophan synthase beta subunit-like PLP-dependent enzymes"/>
    <property type="match status" value="1"/>
</dbReference>
<dbReference type="CDD" id="cd03354">
    <property type="entry name" value="LbH_SAT"/>
    <property type="match status" value="1"/>
</dbReference>
<evidence type="ECO:0000256" key="13">
    <source>
        <dbReference type="ARBA" id="ARBA00079147"/>
    </source>
</evidence>
<evidence type="ECO:0000313" key="16">
    <source>
        <dbReference type="EMBL" id="CAD7695253.1"/>
    </source>
</evidence>
<dbReference type="Gene3D" id="3.40.50.1100">
    <property type="match status" value="2"/>
</dbReference>
<dbReference type="GO" id="GO:0005739">
    <property type="term" value="C:mitochondrion"/>
    <property type="evidence" value="ECO:0007669"/>
    <property type="project" value="UniProtKB-SubCell"/>
</dbReference>
<dbReference type="Pfam" id="PF00291">
    <property type="entry name" value="PALP"/>
    <property type="match status" value="1"/>
</dbReference>
<evidence type="ECO:0000256" key="6">
    <source>
        <dbReference type="ARBA" id="ARBA00022898"/>
    </source>
</evidence>
<dbReference type="CDD" id="cd01561">
    <property type="entry name" value="CBS_like"/>
    <property type="match status" value="1"/>
</dbReference>
<accession>A0A8S1IKB7</accession>
<dbReference type="InterPro" id="IPR042122">
    <property type="entry name" value="Ser_AcTrfase_N_sf"/>
</dbReference>
<organism evidence="16 17">
    <name type="scientific">Ostreobium quekettii</name>
    <dbReference type="NCBI Taxonomy" id="121088"/>
    <lineage>
        <taxon>Eukaryota</taxon>
        <taxon>Viridiplantae</taxon>
        <taxon>Chlorophyta</taxon>
        <taxon>core chlorophytes</taxon>
        <taxon>Ulvophyceae</taxon>
        <taxon>TCBD clade</taxon>
        <taxon>Bryopsidales</taxon>
        <taxon>Ostreobineae</taxon>
        <taxon>Ostreobiaceae</taxon>
        <taxon>Ostreobium</taxon>
    </lineage>
</organism>
<gene>
    <name evidence="16" type="ORF">OSTQU699_LOCUS614</name>
</gene>
<evidence type="ECO:0000256" key="11">
    <source>
        <dbReference type="ARBA" id="ARBA00072087"/>
    </source>
</evidence>
<proteinExistence type="predicted"/>
<dbReference type="FunFam" id="3.40.50.1100:FF:000011">
    <property type="entry name" value="Cysteine synthase (o-acetylserine)"/>
    <property type="match status" value="1"/>
</dbReference>
<name>A0A8S1IKB7_9CHLO</name>
<evidence type="ECO:0000256" key="8">
    <source>
        <dbReference type="ARBA" id="ARBA00023128"/>
    </source>
</evidence>
<evidence type="ECO:0000256" key="4">
    <source>
        <dbReference type="ARBA" id="ARBA00022605"/>
    </source>
</evidence>
<evidence type="ECO:0000256" key="14">
    <source>
        <dbReference type="ARBA" id="ARBA00081847"/>
    </source>
</evidence>
<dbReference type="NCBIfam" id="NF007989">
    <property type="entry name" value="PRK10717.1"/>
    <property type="match status" value="1"/>
</dbReference>
<comment type="caution">
    <text evidence="16">The sequence shown here is derived from an EMBL/GenBank/DDBJ whole genome shotgun (WGS) entry which is preliminary data.</text>
</comment>
<evidence type="ECO:0000256" key="5">
    <source>
        <dbReference type="ARBA" id="ARBA00022679"/>
    </source>
</evidence>